<evidence type="ECO:0000313" key="2">
    <source>
        <dbReference type="Proteomes" id="UP000246635"/>
    </source>
</evidence>
<accession>A0A2V2YEM1</accession>
<protein>
    <recommendedName>
        <fullName evidence="3">Aldolase</fullName>
    </recommendedName>
</protein>
<comment type="caution">
    <text evidence="1">The sequence shown here is derived from an EMBL/GenBank/DDBJ whole genome shotgun (WGS) entry which is preliminary data.</text>
</comment>
<evidence type="ECO:0008006" key="3">
    <source>
        <dbReference type="Google" id="ProtNLM"/>
    </source>
</evidence>
<proteinExistence type="predicted"/>
<dbReference type="Proteomes" id="UP000246635">
    <property type="component" value="Unassembled WGS sequence"/>
</dbReference>
<dbReference type="OrthoDB" id="5430844at2"/>
<keyword evidence="2" id="KW-1185">Reference proteome</keyword>
<name>A0A2V2YEM1_9BACL</name>
<evidence type="ECO:0000313" key="1">
    <source>
        <dbReference type="EMBL" id="PWV90639.1"/>
    </source>
</evidence>
<sequence length="312" mass="34498">MGSREEGTMYDAFGMRIACCIEMPELFACEAPVGEQPDVDVVIGDLTDAWSRYGQQGGYYGFGEGLFLLYVPGAAIFEVRDGRRITISPFPEADDRTIRLYLLGTCMGMILIQRRTIPLHGSAIVMDGQAYAFVGESGAGKSTLAAALINSGFQLMTDDVIAVSLDSSGGGALPIVHSAYPQQKLWQNSLEKLEMEAGHYRTIYSNKFAVPVADRFYVGTLPLAGIFELGPTDKSEVDFKPCVGLDKLRILHQHTFRRFLIDYIGEQQWHFRTLSAIADRVPVYQLYRPAEGFTVSHLMTRVLDTVRGVVTS</sequence>
<gene>
    <name evidence="1" type="ORF">DFQ01_14022</name>
</gene>
<dbReference type="RefSeq" id="WP_110047325.1">
    <property type="nucleotide sequence ID" value="NZ_CP054612.1"/>
</dbReference>
<dbReference type="InterPro" id="IPR027417">
    <property type="entry name" value="P-loop_NTPase"/>
</dbReference>
<dbReference type="Gene3D" id="3.40.50.300">
    <property type="entry name" value="P-loop containing nucleotide triphosphate hydrolases"/>
    <property type="match status" value="1"/>
</dbReference>
<dbReference type="EMBL" id="QGTQ01000040">
    <property type="protein sequence ID" value="PWV90639.1"/>
    <property type="molecule type" value="Genomic_DNA"/>
</dbReference>
<organism evidence="1 2">
    <name type="scientific">Paenibacillus cellulosilyticus</name>
    <dbReference type="NCBI Taxonomy" id="375489"/>
    <lineage>
        <taxon>Bacteria</taxon>
        <taxon>Bacillati</taxon>
        <taxon>Bacillota</taxon>
        <taxon>Bacilli</taxon>
        <taxon>Bacillales</taxon>
        <taxon>Paenibacillaceae</taxon>
        <taxon>Paenibacillus</taxon>
    </lineage>
</organism>
<dbReference type="SUPFAM" id="SSF53795">
    <property type="entry name" value="PEP carboxykinase-like"/>
    <property type="match status" value="1"/>
</dbReference>
<dbReference type="AlphaFoldDB" id="A0A2V2YEM1"/>
<reference evidence="1 2" key="1">
    <citation type="submission" date="2018-05" db="EMBL/GenBank/DDBJ databases">
        <title>Genomic Encyclopedia of Type Strains, Phase III (KMG-III): the genomes of soil and plant-associated and newly described type strains.</title>
        <authorList>
            <person name="Whitman W."/>
        </authorList>
    </citation>
    <scope>NUCLEOTIDE SEQUENCE [LARGE SCALE GENOMIC DNA]</scope>
    <source>
        <strain evidence="1 2">CECT 5696</strain>
    </source>
</reference>